<dbReference type="Proteomes" id="UP000031521">
    <property type="component" value="Chromosome"/>
</dbReference>
<dbReference type="InterPro" id="IPR027417">
    <property type="entry name" value="P-loop_NTPase"/>
</dbReference>
<evidence type="ECO:0000313" key="2">
    <source>
        <dbReference type="Proteomes" id="UP000031521"/>
    </source>
</evidence>
<dbReference type="SUPFAM" id="SSF52540">
    <property type="entry name" value="P-loop containing nucleoside triphosphate hydrolases"/>
    <property type="match status" value="1"/>
</dbReference>
<dbReference type="AlphaFoldDB" id="A0A0B5E2C4"/>
<proteinExistence type="predicted"/>
<reference evidence="1 2" key="1">
    <citation type="journal article" date="2014" name="Int. J. Syst. Evol. Microbiol.">
        <title>Celeribacter indicus sp. nov., a polycyclic aromatic hydrocarbon-degrading bacterium from deep-sea sediment and reclassification of Huaishuia halophila as Celeribacter halophilus comb. nov.</title>
        <authorList>
            <person name="Lai Q."/>
            <person name="Cao J."/>
            <person name="Yuan J."/>
            <person name="Li F."/>
            <person name="Shao Z."/>
        </authorList>
    </citation>
    <scope>NUCLEOTIDE SEQUENCE [LARGE SCALE GENOMIC DNA]</scope>
    <source>
        <strain evidence="1">P73</strain>
    </source>
</reference>
<protein>
    <recommendedName>
        <fullName evidence="3">Sulfotransferase family protein</fullName>
    </recommendedName>
</protein>
<keyword evidence="2" id="KW-1185">Reference proteome</keyword>
<evidence type="ECO:0008006" key="3">
    <source>
        <dbReference type="Google" id="ProtNLM"/>
    </source>
</evidence>
<accession>A0A0B5E2C4</accession>
<dbReference type="STRING" id="1208324.P73_2446"/>
<gene>
    <name evidence="1" type="ORF">P73_2446</name>
</gene>
<dbReference type="Gene3D" id="3.40.50.300">
    <property type="entry name" value="P-loop containing nucleotide triphosphate hydrolases"/>
    <property type="match status" value="1"/>
</dbReference>
<dbReference type="EMBL" id="CP004393">
    <property type="protein sequence ID" value="AJE47161.1"/>
    <property type="molecule type" value="Genomic_DNA"/>
</dbReference>
<sequence length="213" mass="24254">MPVFTFQNKTCLFVHIPKAAGTAFENAVVENGWTKHFSVNGLSPERVSFMKVTPQHFHASLLETVFRFEAFDEIIIIVRDPVARMKSEFYWQETSGQTDLPAETWIEHAFDSYAADPGCFDNHLRPQTEFIPSSGPVRVFKLEDNGVSGALDAVLSHSSQSLPKRMFRKGLRSRKRSKASSYRPDVEALFARRAPDIRSFYSRDCEELGYPAR</sequence>
<dbReference type="HOGENOM" id="CLU_1330803_0_0_5"/>
<organism evidence="1 2">
    <name type="scientific">Celeribacter indicus</name>
    <dbReference type="NCBI Taxonomy" id="1208324"/>
    <lineage>
        <taxon>Bacteria</taxon>
        <taxon>Pseudomonadati</taxon>
        <taxon>Pseudomonadota</taxon>
        <taxon>Alphaproteobacteria</taxon>
        <taxon>Rhodobacterales</taxon>
        <taxon>Roseobacteraceae</taxon>
        <taxon>Celeribacter</taxon>
    </lineage>
</organism>
<dbReference type="OrthoDB" id="7444642at2"/>
<dbReference type="KEGG" id="cid:P73_2446"/>
<name>A0A0B5E2C4_9RHOB</name>
<dbReference type="RefSeq" id="WP_043869784.1">
    <property type="nucleotide sequence ID" value="NZ_CP004393.1"/>
</dbReference>
<evidence type="ECO:0000313" key="1">
    <source>
        <dbReference type="EMBL" id="AJE47161.1"/>
    </source>
</evidence>